<feature type="region of interest" description="Disordered" evidence="1">
    <location>
        <begin position="79"/>
        <end position="222"/>
    </location>
</feature>
<keyword evidence="3" id="KW-1185">Reference proteome</keyword>
<evidence type="ECO:0000313" key="2">
    <source>
        <dbReference type="EMBL" id="KAF7437994.1"/>
    </source>
</evidence>
<dbReference type="PANTHER" id="PTHR34753">
    <property type="entry name" value="TELOMERASE RNA COMPONENT INTERACTING RNASE"/>
    <property type="match status" value="1"/>
</dbReference>
<sequence>MTTIDHRRTAEFKNVKDPNSVMRPRVEILYVIVTTAWMDGWMDRLVTTISGLEVSICPFTLVSEVFELFTMDSKRHECSARSHTDSPPTPPSPPLYSSSYTTHDNYKSRTSRRSPSPTDYRSSKSSRNESPPDRRRRKRSTSRPSPIRSHRRSRSSDRDKDRDRDRDRSRKYSRRDRSRSRSRGRSRSRDRRRSRSRNRSRDRHRYRESRRHHRAPSYESDAFEDHADTVIAQQQPAPQPNAFKNDGSFMEMFKKMQEQMQPAQQPTTSVLEEKPVIPPPLMVGKRRGGRILKTGMVAKPKTEQTVEQPKDAWSLYMAEVKKYREVCCQEEDNTRPLVK</sequence>
<reference evidence="2" key="1">
    <citation type="journal article" date="2020" name="G3 (Bethesda)">
        <title>High-Quality Assemblies for Three Invasive Social Wasps from the &lt;i&gt;Vespula&lt;/i&gt; Genus.</title>
        <authorList>
            <person name="Harrop T.W.R."/>
            <person name="Guhlin J."/>
            <person name="McLaughlin G.M."/>
            <person name="Permina E."/>
            <person name="Stockwell P."/>
            <person name="Gilligan J."/>
            <person name="Le Lec M.F."/>
            <person name="Gruber M.A.M."/>
            <person name="Quinn O."/>
            <person name="Lovegrove M."/>
            <person name="Duncan E.J."/>
            <person name="Remnant E.J."/>
            <person name="Van Eeckhoven J."/>
            <person name="Graham B."/>
            <person name="Knapp R.A."/>
            <person name="Langford K.W."/>
            <person name="Kronenberg Z."/>
            <person name="Press M.O."/>
            <person name="Eacker S.M."/>
            <person name="Wilson-Rankin E.E."/>
            <person name="Purcell J."/>
            <person name="Lester P.J."/>
            <person name="Dearden P.K."/>
        </authorList>
    </citation>
    <scope>NUCLEOTIDE SEQUENCE</scope>
    <source>
        <strain evidence="2">Volc-1</strain>
    </source>
</reference>
<gene>
    <name evidence="2" type="ORF">H0235_000385</name>
</gene>
<name>A0A834PE71_VESPE</name>
<protein>
    <submittedName>
        <fullName evidence="2">Uncharacterized protein</fullName>
    </submittedName>
</protein>
<accession>A0A834PE71</accession>
<comment type="caution">
    <text evidence="2">The sequence shown here is derived from an EMBL/GenBank/DDBJ whole genome shotgun (WGS) entry which is preliminary data.</text>
</comment>
<proteinExistence type="predicted"/>
<organism evidence="2 3">
    <name type="scientific">Vespula pensylvanica</name>
    <name type="common">Western yellow jacket</name>
    <name type="synonym">Wasp</name>
    <dbReference type="NCBI Taxonomy" id="30213"/>
    <lineage>
        <taxon>Eukaryota</taxon>
        <taxon>Metazoa</taxon>
        <taxon>Ecdysozoa</taxon>
        <taxon>Arthropoda</taxon>
        <taxon>Hexapoda</taxon>
        <taxon>Insecta</taxon>
        <taxon>Pterygota</taxon>
        <taxon>Neoptera</taxon>
        <taxon>Endopterygota</taxon>
        <taxon>Hymenoptera</taxon>
        <taxon>Apocrita</taxon>
        <taxon>Aculeata</taxon>
        <taxon>Vespoidea</taxon>
        <taxon>Vespidae</taxon>
        <taxon>Vespinae</taxon>
        <taxon>Vespula</taxon>
    </lineage>
</organism>
<dbReference type="EMBL" id="JACSDY010000001">
    <property type="protein sequence ID" value="KAF7437994.1"/>
    <property type="molecule type" value="Genomic_DNA"/>
</dbReference>
<dbReference type="PANTHER" id="PTHR34753:SF1">
    <property type="entry name" value="TELOMERASE RNA COMPONENT INTERACTING RNASE"/>
    <property type="match status" value="1"/>
</dbReference>
<feature type="compositionally biased region" description="Low complexity" evidence="1">
    <location>
        <begin position="113"/>
        <end position="125"/>
    </location>
</feature>
<dbReference type="Proteomes" id="UP000600918">
    <property type="component" value="Unassembled WGS sequence"/>
</dbReference>
<dbReference type="GO" id="GO:0008408">
    <property type="term" value="F:3'-5' exonuclease activity"/>
    <property type="evidence" value="ECO:0007669"/>
    <property type="project" value="InterPro"/>
</dbReference>
<dbReference type="AlphaFoldDB" id="A0A834PE71"/>
<dbReference type="GO" id="GO:0008409">
    <property type="term" value="F:5'-3' exonuclease activity"/>
    <property type="evidence" value="ECO:0007669"/>
    <property type="project" value="InterPro"/>
</dbReference>
<feature type="compositionally biased region" description="Basic and acidic residues" evidence="1">
    <location>
        <begin position="154"/>
        <end position="170"/>
    </location>
</feature>
<dbReference type="InterPro" id="IPR038838">
    <property type="entry name" value="TRIR"/>
</dbReference>
<evidence type="ECO:0000313" key="3">
    <source>
        <dbReference type="Proteomes" id="UP000600918"/>
    </source>
</evidence>
<evidence type="ECO:0000256" key="1">
    <source>
        <dbReference type="SAM" id="MobiDB-lite"/>
    </source>
</evidence>
<feature type="compositionally biased region" description="Basic residues" evidence="1">
    <location>
        <begin position="171"/>
        <end position="215"/>
    </location>
</feature>